<protein>
    <recommendedName>
        <fullName evidence="1">BAH domain-containing protein</fullName>
    </recommendedName>
</protein>
<dbReference type="Gene3D" id="2.30.30.490">
    <property type="match status" value="1"/>
</dbReference>
<dbReference type="GO" id="GO:0003682">
    <property type="term" value="F:chromatin binding"/>
    <property type="evidence" value="ECO:0007669"/>
    <property type="project" value="InterPro"/>
</dbReference>
<evidence type="ECO:0000259" key="1">
    <source>
        <dbReference type="PROSITE" id="PS51038"/>
    </source>
</evidence>
<dbReference type="CDD" id="cd20405">
    <property type="entry name" value="Tudor_Agenet_AtDUF_rpt1_3"/>
    <property type="match status" value="1"/>
</dbReference>
<dbReference type="Pfam" id="PF01426">
    <property type="entry name" value="BAH"/>
    <property type="match status" value="1"/>
</dbReference>
<keyword evidence="3" id="KW-1185">Reference proteome</keyword>
<dbReference type="SMART" id="SM00743">
    <property type="entry name" value="Agenet"/>
    <property type="match status" value="2"/>
</dbReference>
<gene>
    <name evidence="2" type="ORF">LTRI10_LOCUS27100</name>
</gene>
<dbReference type="InterPro" id="IPR008395">
    <property type="entry name" value="Agenet-like_dom"/>
</dbReference>
<accession>A0AAV2EJS2</accession>
<sequence>MAVSRNVSFVEWEEHIICHERGNRVVHYYLKNALGQSLLAVIGSERSVRHMIYVVCDGFLVAYGSDFGVSASTKWRVRREVVDWLAAMVSRDRGVAGVDINDSTDSLGSLEAVTGLAPFNTYLPEHVAQRRPKVEKASIDWSGVALICAKQLKHYPLLTRNGTAIPVHSFVFILAEEEQHYLGYLEDMYEDRKGKKKVKVRWFYRSQEVNTLIPQLNPHPREVVITSNVQVISAECIDSSATVLTPWHYEKYAAVADLGSPSSSPAVHMCFRQLKNNKLKPFALAKLNGYSNQSIVASLGECDDQLAYEDVICARANGKRKSTSSNVAPGIHQPVETKPALTKLKFRLSRRTTNSGDSVAPQLPSPVTFKADDEIELLCEDSGIRGCWFRCKVLEASKRRLKVQYIDVLDEETSSNLEEWVPATKVAAPDKLGIRHVGRQRVRPPPPGDLRNCTFEVGAPIDAWWCDGWWEGVVSAAGNDRLQVYLPGEGRSLCVGQKHVRISRDWVENRWVDVKPKTDIVDYLSLNMGCNGRLKTSDSGGDARYLEQKVVPVSSEQERERFPSSSPLSDEMQNLQVISVSKDAVDHKDNFVSKAA</sequence>
<organism evidence="2 3">
    <name type="scientific">Linum trigynum</name>
    <dbReference type="NCBI Taxonomy" id="586398"/>
    <lineage>
        <taxon>Eukaryota</taxon>
        <taxon>Viridiplantae</taxon>
        <taxon>Streptophyta</taxon>
        <taxon>Embryophyta</taxon>
        <taxon>Tracheophyta</taxon>
        <taxon>Spermatophyta</taxon>
        <taxon>Magnoliopsida</taxon>
        <taxon>eudicotyledons</taxon>
        <taxon>Gunneridae</taxon>
        <taxon>Pentapetalae</taxon>
        <taxon>rosids</taxon>
        <taxon>fabids</taxon>
        <taxon>Malpighiales</taxon>
        <taxon>Linaceae</taxon>
        <taxon>Linum</taxon>
    </lineage>
</organism>
<evidence type="ECO:0000313" key="2">
    <source>
        <dbReference type="EMBL" id="CAL1386009.1"/>
    </source>
</evidence>
<dbReference type="Pfam" id="PF05641">
    <property type="entry name" value="Agenet"/>
    <property type="match status" value="1"/>
</dbReference>
<dbReference type="EMBL" id="OZ034817">
    <property type="protein sequence ID" value="CAL1386009.1"/>
    <property type="molecule type" value="Genomic_DNA"/>
</dbReference>
<evidence type="ECO:0000313" key="3">
    <source>
        <dbReference type="Proteomes" id="UP001497516"/>
    </source>
</evidence>
<dbReference type="InterPro" id="IPR014002">
    <property type="entry name" value="Agenet_dom_plant"/>
</dbReference>
<dbReference type="AlphaFoldDB" id="A0AAV2EJS2"/>
<dbReference type="InterPro" id="IPR043151">
    <property type="entry name" value="BAH_sf"/>
</dbReference>
<reference evidence="2 3" key="1">
    <citation type="submission" date="2024-04" db="EMBL/GenBank/DDBJ databases">
        <authorList>
            <person name="Fracassetti M."/>
        </authorList>
    </citation>
    <scope>NUCLEOTIDE SEQUENCE [LARGE SCALE GENOMIC DNA]</scope>
</reference>
<dbReference type="InterPro" id="IPR001025">
    <property type="entry name" value="BAH_dom"/>
</dbReference>
<dbReference type="PROSITE" id="PS51038">
    <property type="entry name" value="BAH"/>
    <property type="match status" value="1"/>
</dbReference>
<name>A0AAV2EJS2_9ROSI</name>
<dbReference type="PANTHER" id="PTHR31917">
    <property type="entry name" value="AGENET DOMAIN-CONTAINING PROTEIN-RELATED"/>
    <property type="match status" value="1"/>
</dbReference>
<dbReference type="Proteomes" id="UP001497516">
    <property type="component" value="Chromosome 4"/>
</dbReference>
<dbReference type="PANTHER" id="PTHR31917:SF3">
    <property type="entry name" value="BROMO ADJACENT-LIKE DOMAIN PROTEIN"/>
    <property type="match status" value="1"/>
</dbReference>
<feature type="domain" description="BAH" evidence="1">
    <location>
        <begin position="163"/>
        <end position="285"/>
    </location>
</feature>
<proteinExistence type="predicted"/>